<dbReference type="AlphaFoldDB" id="A0AAD9FW32"/>
<dbReference type="PANTHER" id="PTHR46502">
    <property type="entry name" value="C2 DOMAIN-CONTAINING"/>
    <property type="match status" value="1"/>
</dbReference>
<dbReference type="EMBL" id="JAODAN010000001">
    <property type="protein sequence ID" value="KAK1927273.1"/>
    <property type="molecule type" value="Genomic_DNA"/>
</dbReference>
<evidence type="ECO:0000256" key="2">
    <source>
        <dbReference type="ARBA" id="ARBA00022837"/>
    </source>
</evidence>
<keyword evidence="6" id="KW-1185">Reference proteome</keyword>
<evidence type="ECO:0000313" key="6">
    <source>
        <dbReference type="Proteomes" id="UP001182556"/>
    </source>
</evidence>
<feature type="compositionally biased region" description="Polar residues" evidence="3">
    <location>
        <begin position="722"/>
        <end position="735"/>
    </location>
</feature>
<keyword evidence="1" id="KW-0479">Metal-binding</keyword>
<accession>A0AAD9FW32</accession>
<feature type="compositionally biased region" description="Pro residues" evidence="3">
    <location>
        <begin position="838"/>
        <end position="853"/>
    </location>
</feature>
<feature type="compositionally biased region" description="Polar residues" evidence="3">
    <location>
        <begin position="813"/>
        <end position="827"/>
    </location>
</feature>
<protein>
    <recommendedName>
        <fullName evidence="4">C2 domain-containing protein</fullName>
    </recommendedName>
</protein>
<feature type="domain" description="C2" evidence="4">
    <location>
        <begin position="1"/>
        <end position="161"/>
    </location>
</feature>
<evidence type="ECO:0000256" key="3">
    <source>
        <dbReference type="SAM" id="MobiDB-lite"/>
    </source>
</evidence>
<dbReference type="InterPro" id="IPR035892">
    <property type="entry name" value="C2_domain_sf"/>
</dbReference>
<dbReference type="SMART" id="SM00239">
    <property type="entry name" value="C2"/>
    <property type="match status" value="1"/>
</dbReference>
<evidence type="ECO:0000259" key="4">
    <source>
        <dbReference type="PROSITE" id="PS50004"/>
    </source>
</evidence>
<feature type="compositionally biased region" description="Pro residues" evidence="3">
    <location>
        <begin position="509"/>
        <end position="522"/>
    </location>
</feature>
<feature type="compositionally biased region" description="Low complexity" evidence="3">
    <location>
        <begin position="702"/>
        <end position="711"/>
    </location>
</feature>
<feature type="compositionally biased region" description="Pro residues" evidence="3">
    <location>
        <begin position="590"/>
        <end position="599"/>
    </location>
</feature>
<feature type="compositionally biased region" description="Pro residues" evidence="3">
    <location>
        <begin position="617"/>
        <end position="636"/>
    </location>
</feature>
<evidence type="ECO:0000313" key="5">
    <source>
        <dbReference type="EMBL" id="KAK1927273.1"/>
    </source>
</evidence>
<comment type="caution">
    <text evidence="5">The sequence shown here is derived from an EMBL/GenBank/DDBJ whole genome shotgun (WGS) entry which is preliminary data.</text>
</comment>
<dbReference type="PANTHER" id="PTHR46502:SF2">
    <property type="entry name" value="16 KDA PHLOEM PROTEIN 2"/>
    <property type="match status" value="1"/>
</dbReference>
<dbReference type="PROSITE" id="PS50004">
    <property type="entry name" value="C2"/>
    <property type="match status" value="1"/>
</dbReference>
<feature type="compositionally biased region" description="Pro residues" evidence="3">
    <location>
        <begin position="347"/>
        <end position="357"/>
    </location>
</feature>
<proteinExistence type="predicted"/>
<dbReference type="Gene3D" id="2.60.40.150">
    <property type="entry name" value="C2 domain"/>
    <property type="match status" value="1"/>
</dbReference>
<sequence>MAEMEEFKELGTLIIVVGKARNLVNKSRFGKQDPFCTLTYREDKQRTKPIKRGGQNPEWDEELRFTILEDLDDLLARSQSVKDNLASSTNSVSSIGKVDAPGVTTAQALATKSRKGPLNKKGGKSIRLACYADDAKEPELIGECAVPIDEVLKKGEVDEWYDIMYKDKYSGEIYLELTFYSNDAPPVKRNVPRPPVNNYGGAGVFVPSVPSQHRLSGSITSSGSVSGMSLYIPPYVKPTDVAPAVAPPLQSSSSFQNLGVPPVRPQQMPLPTGQPAYPPSHVSVDNLSVDALTRPLSSLSLASNTSVSRPLPTATPVPQPQGHQYPHRHSVGGSNEAPWGSLLPQAQAPPPPAPHPRPMSTNDAVPWEQLQRMEEERRRAGATPVPRPVSGQGYHAPWQSQPDPYRGATPVPTGPASQLGPPVGLPVKQHANSFSGPSSQRAPPSQPYHPPLIVHSNSAPPVPSNSHYNVPTSSFGGIAQSILEPSRSPSVLSGYSHSADPISPGYHQPTPPRQDLPVPPHHGTPTRQSLYPQQDAHSSSASLPTSLREPVYSPQHGYQQQSQPTYPSPPPQPQPSSASGYVPWYQQTQPPAPPQPPRPQTSTPQPDQYPPATYGSQPPPVPSRRPIPNPPAPPKNPEGYWYPSDELYKNGQSSQPAPAPVPTPGTWQPSLSTSSYADSSPNGYNPPYPTQSSQTPAPYAPPAGYAPQSASAPPPPIKGDSTGWQSTLPSLQDQRPSLPHARTPSPAPPLQYNQVPPASFYTPPPQPYRAPSPQPPPQQYPPPSQLGPPPPTTARSSSPSPSAGPSRQDWKSYMQSLSVEPTPSAPQGPSAGIGRSPSPAPPPKDWYTPPPTLPSSIRPPDGWKTTLPPEQQNQGWR</sequence>
<dbReference type="Proteomes" id="UP001182556">
    <property type="component" value="Unassembled WGS sequence"/>
</dbReference>
<dbReference type="InterPro" id="IPR000008">
    <property type="entry name" value="C2_dom"/>
</dbReference>
<dbReference type="GO" id="GO:0046872">
    <property type="term" value="F:metal ion binding"/>
    <property type="evidence" value="ECO:0007669"/>
    <property type="project" value="UniProtKB-KW"/>
</dbReference>
<dbReference type="Pfam" id="PF00168">
    <property type="entry name" value="C2"/>
    <property type="match status" value="2"/>
</dbReference>
<feature type="compositionally biased region" description="Polar residues" evidence="3">
    <location>
        <begin position="665"/>
        <end position="683"/>
    </location>
</feature>
<evidence type="ECO:0000256" key="1">
    <source>
        <dbReference type="ARBA" id="ARBA00022723"/>
    </source>
</evidence>
<keyword evidence="2" id="KW-0106">Calcium</keyword>
<feature type="compositionally biased region" description="Polar residues" evidence="3">
    <location>
        <begin position="868"/>
        <end position="877"/>
    </location>
</feature>
<reference evidence="5" key="1">
    <citation type="submission" date="2023-02" db="EMBL/GenBank/DDBJ databases">
        <title>Identification and recombinant expression of a fungal hydrolase from Papiliotrema laurentii that hydrolyzes apple cutin and clears colloidal polyester polyurethane.</title>
        <authorList>
            <consortium name="DOE Joint Genome Institute"/>
            <person name="Roman V.A."/>
            <person name="Bojanowski C."/>
            <person name="Crable B.R."/>
            <person name="Wagner D.N."/>
            <person name="Hung C.S."/>
            <person name="Nadeau L.J."/>
            <person name="Schratz L."/>
            <person name="Haridas S."/>
            <person name="Pangilinan J."/>
            <person name="Lipzen A."/>
            <person name="Na H."/>
            <person name="Yan M."/>
            <person name="Ng V."/>
            <person name="Grigoriev I.V."/>
            <person name="Spatafora J.W."/>
            <person name="Barlow D."/>
            <person name="Biffinger J."/>
            <person name="Kelley-Loughnane N."/>
            <person name="Varaljay V.A."/>
            <person name="Crookes-Goodson W.J."/>
        </authorList>
    </citation>
    <scope>NUCLEOTIDE SEQUENCE</scope>
    <source>
        <strain evidence="5">5307AH</strain>
    </source>
</reference>
<feature type="compositionally biased region" description="Low complexity" evidence="3">
    <location>
        <begin position="793"/>
        <end position="807"/>
    </location>
</feature>
<gene>
    <name evidence="5" type="ORF">DB88DRAFT_477442</name>
</gene>
<feature type="compositionally biased region" description="Polar residues" evidence="3">
    <location>
        <begin position="430"/>
        <end position="443"/>
    </location>
</feature>
<feature type="compositionally biased region" description="Polar residues" evidence="3">
    <location>
        <begin position="487"/>
        <end position="496"/>
    </location>
</feature>
<feature type="compositionally biased region" description="Polar residues" evidence="3">
    <location>
        <begin position="525"/>
        <end position="545"/>
    </location>
</feature>
<dbReference type="SUPFAM" id="SSF49562">
    <property type="entry name" value="C2 domain (Calcium/lipid-binding domain, CaLB)"/>
    <property type="match status" value="1"/>
</dbReference>
<feature type="region of interest" description="Disordered" evidence="3">
    <location>
        <begin position="302"/>
        <end position="877"/>
    </location>
</feature>
<feature type="region of interest" description="Disordered" evidence="3">
    <location>
        <begin position="253"/>
        <end position="282"/>
    </location>
</feature>
<name>A0AAD9FW32_PAPLA</name>
<feature type="compositionally biased region" description="Polar residues" evidence="3">
    <location>
        <begin position="455"/>
        <end position="475"/>
    </location>
</feature>
<feature type="compositionally biased region" description="Pro residues" evidence="3">
    <location>
        <begin position="762"/>
        <end position="792"/>
    </location>
</feature>
<organism evidence="5 6">
    <name type="scientific">Papiliotrema laurentii</name>
    <name type="common">Cryptococcus laurentii</name>
    <dbReference type="NCBI Taxonomy" id="5418"/>
    <lineage>
        <taxon>Eukaryota</taxon>
        <taxon>Fungi</taxon>
        <taxon>Dikarya</taxon>
        <taxon>Basidiomycota</taxon>
        <taxon>Agaricomycotina</taxon>
        <taxon>Tremellomycetes</taxon>
        <taxon>Tremellales</taxon>
        <taxon>Rhynchogastremaceae</taxon>
        <taxon>Papiliotrema</taxon>
    </lineage>
</organism>